<reference evidence="2 3" key="1">
    <citation type="submission" date="2023-07" db="EMBL/GenBank/DDBJ databases">
        <title>Sequencing the genomes of 1000 actinobacteria strains.</title>
        <authorList>
            <person name="Klenk H.-P."/>
        </authorList>
    </citation>
    <scope>NUCLEOTIDE SEQUENCE [LARGE SCALE GENOMIC DNA]</scope>
    <source>
        <strain evidence="2 3">DSM 17163</strain>
    </source>
</reference>
<keyword evidence="1" id="KW-1133">Transmembrane helix</keyword>
<evidence type="ECO:0000256" key="1">
    <source>
        <dbReference type="SAM" id="Phobius"/>
    </source>
</evidence>
<feature type="transmembrane region" description="Helical" evidence="1">
    <location>
        <begin position="466"/>
        <end position="488"/>
    </location>
</feature>
<comment type="caution">
    <text evidence="2">The sequence shown here is derived from an EMBL/GenBank/DDBJ whole genome shotgun (WGS) entry which is preliminary data.</text>
</comment>
<feature type="transmembrane region" description="Helical" evidence="1">
    <location>
        <begin position="277"/>
        <end position="297"/>
    </location>
</feature>
<feature type="transmembrane region" description="Helical" evidence="1">
    <location>
        <begin position="432"/>
        <end position="454"/>
    </location>
</feature>
<gene>
    <name evidence="2" type="ORF">J2S70_000590</name>
</gene>
<keyword evidence="1" id="KW-0472">Membrane</keyword>
<feature type="transmembrane region" description="Helical" evidence="1">
    <location>
        <begin position="12"/>
        <end position="28"/>
    </location>
</feature>
<proteinExistence type="predicted"/>
<evidence type="ECO:0000313" key="2">
    <source>
        <dbReference type="EMBL" id="MDP9806008.1"/>
    </source>
</evidence>
<evidence type="ECO:0000313" key="3">
    <source>
        <dbReference type="Proteomes" id="UP001243212"/>
    </source>
</evidence>
<feature type="transmembrane region" description="Helical" evidence="1">
    <location>
        <begin position="402"/>
        <end position="420"/>
    </location>
</feature>
<protein>
    <submittedName>
        <fullName evidence="2">Uncharacterized protein</fullName>
    </submittedName>
</protein>
<keyword evidence="1" id="KW-0812">Transmembrane</keyword>
<feature type="transmembrane region" description="Helical" evidence="1">
    <location>
        <begin position="247"/>
        <end position="265"/>
    </location>
</feature>
<feature type="transmembrane region" description="Helical" evidence="1">
    <location>
        <begin position="62"/>
        <end position="85"/>
    </location>
</feature>
<name>A0ABT9NG45_9ACTO</name>
<dbReference type="InterPro" id="IPR046671">
    <property type="entry name" value="DUF6541"/>
</dbReference>
<accession>A0ABT9NG45</accession>
<feature type="transmembrane region" description="Helical" evidence="1">
    <location>
        <begin position="309"/>
        <end position="331"/>
    </location>
</feature>
<dbReference type="EMBL" id="JAUSQX010000001">
    <property type="protein sequence ID" value="MDP9806008.1"/>
    <property type="molecule type" value="Genomic_DNA"/>
</dbReference>
<keyword evidence="3" id="KW-1185">Reference proteome</keyword>
<dbReference type="Proteomes" id="UP001243212">
    <property type="component" value="Unassembled WGS sequence"/>
</dbReference>
<dbReference type="Pfam" id="PF20176">
    <property type="entry name" value="DUF6541"/>
    <property type="match status" value="1"/>
</dbReference>
<feature type="transmembrane region" description="Helical" evidence="1">
    <location>
        <begin position="35"/>
        <end position="56"/>
    </location>
</feature>
<dbReference type="RefSeq" id="WP_307682255.1">
    <property type="nucleotide sequence ID" value="NZ_JAUSQX010000001.1"/>
</dbReference>
<feature type="transmembrane region" description="Helical" evidence="1">
    <location>
        <begin position="500"/>
        <end position="519"/>
    </location>
</feature>
<feature type="transmembrane region" description="Helical" evidence="1">
    <location>
        <begin position="105"/>
        <end position="124"/>
    </location>
</feature>
<organism evidence="2 3">
    <name type="scientific">Trueperella bonasi</name>
    <dbReference type="NCBI Taxonomy" id="312286"/>
    <lineage>
        <taxon>Bacteria</taxon>
        <taxon>Bacillati</taxon>
        <taxon>Actinomycetota</taxon>
        <taxon>Actinomycetes</taxon>
        <taxon>Actinomycetales</taxon>
        <taxon>Actinomycetaceae</taxon>
        <taxon>Trueperella</taxon>
    </lineage>
</organism>
<sequence length="690" mass="74587">MGTWLAEIPRLVAILAVFFVPGLVLARITHRHQPLFMQAAIAPAWSAGVATVLTIGYGRAGIGWTLTSALVGFAVVVMIAFGMAFVSRRRSGTYPAVDRRPAPPLWQPALAALLFGLVAALPILTTIPATGIIQGGDSQFHIGLLWEIQQNGDASPLTASSAMFGLDPSPSFYPTAWHALLVLTMGSASEALVTANVILVITPMLWIFSMMAFTWALTGSRAVMWWALAGSALVPMALVRLQLVTTLWPFVVGMAIVPGLLAMMVCELRTLHETGGLCAGGKLSFVPALSLLAGWVIPALGTANMHPSAFLAPVAGVWLCLICFVAVRLWHEWRQPNRDNYRIAAWAGALFFLLASPVLVYTSKYASLLQLHRSPSVSFAGLPTKLVFTLTMYSPGGGLETYAFYLGVFAVSLLAAVTVWRKGGYRNRALVVAWLAQVLLVLACYIPIPIFGRLTSLYYNNPTRGLVGIAVFLVPMVAIAAECWFAWVAKRRAALAARPATIVAVAGAFLILTSVSYPANAQASHEMVYPERGADRFLADAPEIDMIKRARALPPDSLVLGDPAAGASLIQPVAGRHVVWPYPGMHSSKADAFLINNFHDIHHDPQVCATVRRYGITHFYQDLPGWYNSGFTPSMRPGLYGVNTDKGFTLVDSGGRARLFRIDLCNDPNWRFTDPEPGTTPVRPGGPTYH</sequence>
<feature type="transmembrane region" description="Helical" evidence="1">
    <location>
        <begin position="343"/>
        <end position="362"/>
    </location>
</feature>